<feature type="non-terminal residue" evidence="2">
    <location>
        <position position="1"/>
    </location>
</feature>
<protein>
    <submittedName>
        <fullName evidence="2">Uncharacterized protein</fullName>
    </submittedName>
</protein>
<feature type="compositionally biased region" description="Low complexity" evidence="1">
    <location>
        <begin position="42"/>
        <end position="57"/>
    </location>
</feature>
<name>A0AA40EX48_9PEZI</name>
<sequence length="136" mass="14923">DSTRLDSTRFSNGHKPSPRPTEEIRLTNPTRDTKTTWTDVASPPTQSPQPSTHRPSPAVATHPLRFPTHWTQSPPTGSPDSLSLQQPKTTGLNSISHQQHQPQDGLHAELPIGRQQSASCHLLLPPRPPAQPQPQP</sequence>
<keyword evidence="3" id="KW-1185">Reference proteome</keyword>
<dbReference type="AlphaFoldDB" id="A0AA40EX48"/>
<gene>
    <name evidence="2" type="ORF">B0T18DRAFT_447363</name>
</gene>
<feature type="compositionally biased region" description="Pro residues" evidence="1">
    <location>
        <begin position="125"/>
        <end position="136"/>
    </location>
</feature>
<accession>A0AA40EX48</accession>
<evidence type="ECO:0000313" key="2">
    <source>
        <dbReference type="EMBL" id="KAK0746979.1"/>
    </source>
</evidence>
<reference evidence="2" key="1">
    <citation type="submission" date="2023-06" db="EMBL/GenBank/DDBJ databases">
        <title>Genome-scale phylogeny and comparative genomics of the fungal order Sordariales.</title>
        <authorList>
            <consortium name="Lawrence Berkeley National Laboratory"/>
            <person name="Hensen N."/>
            <person name="Bonometti L."/>
            <person name="Westerberg I."/>
            <person name="Brannstrom I.O."/>
            <person name="Guillou S."/>
            <person name="Cros-Aarteil S."/>
            <person name="Calhoun S."/>
            <person name="Haridas S."/>
            <person name="Kuo A."/>
            <person name="Mondo S."/>
            <person name="Pangilinan J."/>
            <person name="Riley R."/>
            <person name="LaButti K."/>
            <person name="Andreopoulos B."/>
            <person name="Lipzen A."/>
            <person name="Chen C."/>
            <person name="Yanf M."/>
            <person name="Daum C."/>
            <person name="Ng V."/>
            <person name="Clum A."/>
            <person name="Steindorff A."/>
            <person name="Ohm R."/>
            <person name="Martin F."/>
            <person name="Silar P."/>
            <person name="Natvig D."/>
            <person name="Lalanne C."/>
            <person name="Gautier V."/>
            <person name="Ament-velasquez S.L."/>
            <person name="Kruys A."/>
            <person name="Hutchinson M.I."/>
            <person name="Powell A.J."/>
            <person name="Barry K."/>
            <person name="Miller A.N."/>
            <person name="Grigoriev I.V."/>
            <person name="Debuchy R."/>
            <person name="Gladieux P."/>
            <person name="Thoren M.H."/>
            <person name="Johannesson H."/>
        </authorList>
    </citation>
    <scope>NUCLEOTIDE SEQUENCE</scope>
    <source>
        <strain evidence="2">SMH3187-1</strain>
    </source>
</reference>
<feature type="compositionally biased region" description="Polar residues" evidence="1">
    <location>
        <begin position="69"/>
        <end position="102"/>
    </location>
</feature>
<comment type="caution">
    <text evidence="2">The sequence shown here is derived from an EMBL/GenBank/DDBJ whole genome shotgun (WGS) entry which is preliminary data.</text>
</comment>
<evidence type="ECO:0000313" key="3">
    <source>
        <dbReference type="Proteomes" id="UP001172155"/>
    </source>
</evidence>
<organism evidence="2 3">
    <name type="scientific">Schizothecium vesticola</name>
    <dbReference type="NCBI Taxonomy" id="314040"/>
    <lineage>
        <taxon>Eukaryota</taxon>
        <taxon>Fungi</taxon>
        <taxon>Dikarya</taxon>
        <taxon>Ascomycota</taxon>
        <taxon>Pezizomycotina</taxon>
        <taxon>Sordariomycetes</taxon>
        <taxon>Sordariomycetidae</taxon>
        <taxon>Sordariales</taxon>
        <taxon>Schizotheciaceae</taxon>
        <taxon>Schizothecium</taxon>
    </lineage>
</organism>
<feature type="compositionally biased region" description="Polar residues" evidence="1">
    <location>
        <begin position="27"/>
        <end position="39"/>
    </location>
</feature>
<evidence type="ECO:0000256" key="1">
    <source>
        <dbReference type="SAM" id="MobiDB-lite"/>
    </source>
</evidence>
<feature type="region of interest" description="Disordered" evidence="1">
    <location>
        <begin position="1"/>
        <end position="136"/>
    </location>
</feature>
<proteinExistence type="predicted"/>
<dbReference type="Proteomes" id="UP001172155">
    <property type="component" value="Unassembled WGS sequence"/>
</dbReference>
<dbReference type="EMBL" id="JAUKUD010000004">
    <property type="protein sequence ID" value="KAK0746979.1"/>
    <property type="molecule type" value="Genomic_DNA"/>
</dbReference>